<dbReference type="PANTHER" id="PTHR11614">
    <property type="entry name" value="PHOSPHOLIPASE-RELATED"/>
    <property type="match status" value="1"/>
</dbReference>
<keyword evidence="1" id="KW-0472">Membrane</keyword>
<dbReference type="Gene3D" id="3.40.50.1820">
    <property type="entry name" value="alpha/beta hydrolase"/>
    <property type="match status" value="1"/>
</dbReference>
<dbReference type="Proteomes" id="UP000321569">
    <property type="component" value="Unassembled WGS sequence"/>
</dbReference>
<dbReference type="STRING" id="1423795.FD12_GL000406"/>
<evidence type="ECO:0000313" key="3">
    <source>
        <dbReference type="EMBL" id="GEP71330.1"/>
    </source>
</evidence>
<dbReference type="Pfam" id="PF12146">
    <property type="entry name" value="Hydrolase_4"/>
    <property type="match status" value="1"/>
</dbReference>
<comment type="caution">
    <text evidence="3">The sequence shown here is derived from an EMBL/GenBank/DDBJ whole genome shotgun (WGS) entry which is preliminary data.</text>
</comment>
<keyword evidence="1" id="KW-0812">Transmembrane</keyword>
<feature type="transmembrane region" description="Helical" evidence="1">
    <location>
        <begin position="134"/>
        <end position="152"/>
    </location>
</feature>
<dbReference type="OrthoDB" id="9806902at2"/>
<feature type="domain" description="Serine aminopeptidase S33" evidence="2">
    <location>
        <begin position="24"/>
        <end position="276"/>
    </location>
</feature>
<evidence type="ECO:0000256" key="1">
    <source>
        <dbReference type="SAM" id="Phobius"/>
    </source>
</evidence>
<proteinExistence type="predicted"/>
<protein>
    <submittedName>
        <fullName evidence="3">Alpha/beta hydrolase</fullName>
    </submittedName>
</protein>
<dbReference type="InterPro" id="IPR029058">
    <property type="entry name" value="AB_hydrolase_fold"/>
</dbReference>
<feature type="transmembrane region" description="Helical" evidence="1">
    <location>
        <begin position="98"/>
        <end position="119"/>
    </location>
</feature>
<name>A0A512PJF6_9LACO</name>
<dbReference type="InterPro" id="IPR022742">
    <property type="entry name" value="Hydrolase_4"/>
</dbReference>
<dbReference type="RefSeq" id="WP_056982805.1">
    <property type="nucleotide sequence ID" value="NZ_BKAM01000001.1"/>
</dbReference>
<dbReference type="AlphaFoldDB" id="A0A512PJF6"/>
<reference evidence="3 4" key="1">
    <citation type="submission" date="2019-07" db="EMBL/GenBank/DDBJ databases">
        <title>Whole genome shotgun sequence of Lactobacillus rapi NBRC 109618.</title>
        <authorList>
            <person name="Hosoyama A."/>
            <person name="Uohara A."/>
            <person name="Ohji S."/>
            <person name="Ichikawa N."/>
        </authorList>
    </citation>
    <scope>NUCLEOTIDE SEQUENCE [LARGE SCALE GENOMIC DNA]</scope>
    <source>
        <strain evidence="3 4">NBRC 109618</strain>
    </source>
</reference>
<dbReference type="InterPro" id="IPR051044">
    <property type="entry name" value="MAG_DAG_Lipase"/>
</dbReference>
<evidence type="ECO:0000259" key="2">
    <source>
        <dbReference type="Pfam" id="PF12146"/>
    </source>
</evidence>
<sequence>MPELVQLATNNQTTLSVALFTANSPRGIVQIIHGALEHKERYYDFANYLCTHGYHVILSDNRGHGQSTSRDDPRGVMANLSQLLTDQVKITHYAKQRWPGLPVALFGHSFGSILARLYLQRHDQELTGLAMTGTANYIPIVPVGLMLAKLFLKFYPADKRCRLLSNMSGLNPKNHRWLSYNQQNIQRVIDDPKMIAEYPVKSLQTLWRGDYELKQVAHFKCQSPHLPILTIVGDHDKFSGGKRGLNDTIATLHQIGYQNVTSIVMPHMKHEVLNESYHPKVYRLILKFLNQLG</sequence>
<keyword evidence="1" id="KW-1133">Transmembrane helix</keyword>
<dbReference type="GO" id="GO:0016787">
    <property type="term" value="F:hydrolase activity"/>
    <property type="evidence" value="ECO:0007669"/>
    <property type="project" value="UniProtKB-KW"/>
</dbReference>
<accession>A0A512PJF6</accession>
<organism evidence="3 4">
    <name type="scientific">Lentilactobacillus rapi</name>
    <dbReference type="NCBI Taxonomy" id="481723"/>
    <lineage>
        <taxon>Bacteria</taxon>
        <taxon>Bacillati</taxon>
        <taxon>Bacillota</taxon>
        <taxon>Bacilli</taxon>
        <taxon>Lactobacillales</taxon>
        <taxon>Lactobacillaceae</taxon>
        <taxon>Lentilactobacillus</taxon>
    </lineage>
</organism>
<keyword evidence="3" id="KW-0378">Hydrolase</keyword>
<gene>
    <name evidence="3" type="ORF">LRA02_01980</name>
</gene>
<evidence type="ECO:0000313" key="4">
    <source>
        <dbReference type="Proteomes" id="UP000321569"/>
    </source>
</evidence>
<dbReference type="SUPFAM" id="SSF53474">
    <property type="entry name" value="alpha/beta-Hydrolases"/>
    <property type="match status" value="1"/>
</dbReference>
<dbReference type="EMBL" id="BKAM01000001">
    <property type="protein sequence ID" value="GEP71330.1"/>
    <property type="molecule type" value="Genomic_DNA"/>
</dbReference>